<evidence type="ECO:0008006" key="2">
    <source>
        <dbReference type="Google" id="ProtNLM"/>
    </source>
</evidence>
<sequence length="144" mass="16545">MIQVDRARALAQIAHAGQKYGKEDYFEAHVSEVARRVEKATKHVYGSDHVIVAYLHDIVEDTAVTLDHLVDFGFGPEIVKSVDALTRRTGEEYFDYIERVKADDRFAPFVKYCDLEANINRNTKPSLIERNKKALDILHHAMTW</sequence>
<dbReference type="EMBL" id="LAZR01019525">
    <property type="protein sequence ID" value="KKL92226.1"/>
    <property type="molecule type" value="Genomic_DNA"/>
</dbReference>
<evidence type="ECO:0000313" key="1">
    <source>
        <dbReference type="EMBL" id="KKL92226.1"/>
    </source>
</evidence>
<dbReference type="AlphaFoldDB" id="A0A0F9GNZ3"/>
<organism evidence="1">
    <name type="scientific">marine sediment metagenome</name>
    <dbReference type="NCBI Taxonomy" id="412755"/>
    <lineage>
        <taxon>unclassified sequences</taxon>
        <taxon>metagenomes</taxon>
        <taxon>ecological metagenomes</taxon>
    </lineage>
</organism>
<reference evidence="1" key="1">
    <citation type="journal article" date="2015" name="Nature">
        <title>Complex archaea that bridge the gap between prokaryotes and eukaryotes.</title>
        <authorList>
            <person name="Spang A."/>
            <person name="Saw J.H."/>
            <person name="Jorgensen S.L."/>
            <person name="Zaremba-Niedzwiedzka K."/>
            <person name="Martijn J."/>
            <person name="Lind A.E."/>
            <person name="van Eijk R."/>
            <person name="Schleper C."/>
            <person name="Guy L."/>
            <person name="Ettema T.J."/>
        </authorList>
    </citation>
    <scope>NUCLEOTIDE SEQUENCE</scope>
</reference>
<dbReference type="SUPFAM" id="SSF109604">
    <property type="entry name" value="HD-domain/PDEase-like"/>
    <property type="match status" value="1"/>
</dbReference>
<name>A0A0F9GNZ3_9ZZZZ</name>
<proteinExistence type="predicted"/>
<comment type="caution">
    <text evidence="1">The sequence shown here is derived from an EMBL/GenBank/DDBJ whole genome shotgun (WGS) entry which is preliminary data.</text>
</comment>
<accession>A0A0F9GNZ3</accession>
<dbReference type="Gene3D" id="1.10.3210.10">
    <property type="entry name" value="Hypothetical protein af1432"/>
    <property type="match status" value="1"/>
</dbReference>
<protein>
    <recommendedName>
        <fullName evidence="2">HD/PDEase domain-containing protein</fullName>
    </recommendedName>
</protein>
<gene>
    <name evidence="1" type="ORF">LCGC14_1886830</name>
</gene>